<comment type="caution">
    <text evidence="1">The sequence shown here is derived from an EMBL/GenBank/DDBJ whole genome shotgun (WGS) entry which is preliminary data.</text>
</comment>
<dbReference type="EMBL" id="JACIBX010000036">
    <property type="protein sequence ID" value="MBB3713939.1"/>
    <property type="molecule type" value="Genomic_DNA"/>
</dbReference>
<dbReference type="SUPFAM" id="SSF52402">
    <property type="entry name" value="Adenine nucleotide alpha hydrolases-like"/>
    <property type="match status" value="1"/>
</dbReference>
<reference evidence="1 2" key="1">
    <citation type="submission" date="2020-08" db="EMBL/GenBank/DDBJ databases">
        <title>Genomic Encyclopedia of Type Strains, Phase III (KMG-III): the genomes of soil and plant-associated and newly described type strains.</title>
        <authorList>
            <person name="Whitman W."/>
        </authorList>
    </citation>
    <scope>NUCLEOTIDE SEQUENCE [LARGE SCALE GENOMIC DNA]</scope>
    <source>
        <strain evidence="1 2">CECT 8572</strain>
    </source>
</reference>
<gene>
    <name evidence="1" type="ORF">FHS00_003552</name>
</gene>
<proteinExistence type="predicted"/>
<name>A0ABR6HU90_9RHOB</name>
<keyword evidence="2" id="KW-1185">Reference proteome</keyword>
<protein>
    <submittedName>
        <fullName evidence="1">Electron transfer flavoprotein alpha/beta subunit</fullName>
    </submittedName>
</protein>
<accession>A0ABR6HU90</accession>
<evidence type="ECO:0000313" key="1">
    <source>
        <dbReference type="EMBL" id="MBB3713939.1"/>
    </source>
</evidence>
<feature type="non-terminal residue" evidence="1">
    <location>
        <position position="1"/>
    </location>
</feature>
<sequence length="50" mass="5313">DEKTAADFGVDVSPRLEVVKTAEPPERKAGMMVGSVDELVEKLKDLGVVG</sequence>
<organism evidence="1 2">
    <name type="scientific">Limimaricola variabilis</name>
    <dbReference type="NCBI Taxonomy" id="1492771"/>
    <lineage>
        <taxon>Bacteria</taxon>
        <taxon>Pseudomonadati</taxon>
        <taxon>Pseudomonadota</taxon>
        <taxon>Alphaproteobacteria</taxon>
        <taxon>Rhodobacterales</taxon>
        <taxon>Paracoccaceae</taxon>
        <taxon>Limimaricola</taxon>
    </lineage>
</organism>
<dbReference type="InterPro" id="IPR014729">
    <property type="entry name" value="Rossmann-like_a/b/a_fold"/>
</dbReference>
<dbReference type="Gene3D" id="3.40.50.620">
    <property type="entry name" value="HUPs"/>
    <property type="match status" value="1"/>
</dbReference>
<dbReference type="Proteomes" id="UP000576152">
    <property type="component" value="Unassembled WGS sequence"/>
</dbReference>
<evidence type="ECO:0000313" key="2">
    <source>
        <dbReference type="Proteomes" id="UP000576152"/>
    </source>
</evidence>